<dbReference type="EMBL" id="JABFUD020000015">
    <property type="protein sequence ID" value="KAI5069642.1"/>
    <property type="molecule type" value="Genomic_DNA"/>
</dbReference>
<dbReference type="InterPro" id="IPR006927">
    <property type="entry name" value="DUF639"/>
</dbReference>
<keyword evidence="1" id="KW-0812">Transmembrane</keyword>
<evidence type="ECO:0000313" key="2">
    <source>
        <dbReference type="EMBL" id="KAI5069642.1"/>
    </source>
</evidence>
<accession>A0A9D4ULE9</accession>
<keyword evidence="1" id="KW-0472">Membrane</keyword>
<dbReference type="Pfam" id="PF04842">
    <property type="entry name" value="DUF639"/>
    <property type="match status" value="1"/>
</dbReference>
<feature type="transmembrane region" description="Helical" evidence="1">
    <location>
        <begin position="529"/>
        <end position="548"/>
    </location>
</feature>
<proteinExistence type="predicted"/>
<reference evidence="2" key="1">
    <citation type="submission" date="2021-01" db="EMBL/GenBank/DDBJ databases">
        <title>Adiantum capillus-veneris genome.</title>
        <authorList>
            <person name="Fang Y."/>
            <person name="Liao Q."/>
        </authorList>
    </citation>
    <scope>NUCLEOTIDE SEQUENCE</scope>
    <source>
        <strain evidence="2">H3</strain>
        <tissue evidence="2">Leaf</tissue>
    </source>
</reference>
<name>A0A9D4ULE9_ADICA</name>
<organism evidence="2 3">
    <name type="scientific">Adiantum capillus-veneris</name>
    <name type="common">Maidenhair fern</name>
    <dbReference type="NCBI Taxonomy" id="13818"/>
    <lineage>
        <taxon>Eukaryota</taxon>
        <taxon>Viridiplantae</taxon>
        <taxon>Streptophyta</taxon>
        <taxon>Embryophyta</taxon>
        <taxon>Tracheophyta</taxon>
        <taxon>Polypodiopsida</taxon>
        <taxon>Polypodiidae</taxon>
        <taxon>Polypodiales</taxon>
        <taxon>Pteridineae</taxon>
        <taxon>Pteridaceae</taxon>
        <taxon>Vittarioideae</taxon>
        <taxon>Adiantum</taxon>
    </lineage>
</organism>
<keyword evidence="3" id="KW-1185">Reference proteome</keyword>
<gene>
    <name evidence="2" type="ORF">GOP47_0015943</name>
</gene>
<dbReference type="AlphaFoldDB" id="A0A9D4ULE9"/>
<evidence type="ECO:0000256" key="1">
    <source>
        <dbReference type="SAM" id="Phobius"/>
    </source>
</evidence>
<dbReference type="Proteomes" id="UP000886520">
    <property type="component" value="Chromosome 15"/>
</dbReference>
<feature type="transmembrane region" description="Helical" evidence="1">
    <location>
        <begin position="612"/>
        <end position="637"/>
    </location>
</feature>
<sequence>MWNPHGHAAYHDCESCGSPAAATKWALELSSLSNVVISCCAKVLATSLEDLQSELRKKALVSSKVAQKNGLSLLEYCCFKALATLTKNTNFLKDKQFRYLSFEMMIAWEAPGSVAMCFKKLQNRRNGREKMDKHDTHLSYSAVIPLLVHQKTTVGEEAFTHIVPAISGVADVLSAHFLFYALACPTGGRLPFRIYDRYLKEIDKALMNLREWTRRLNVDKSEVVVEIEGTMASGLVIQHVGASTWPGRLILTSRQLYFEPIGVTSHDMCQSWDLAADLQQVVEPYSSGSRTVLFLDRALSYKSIDDHTIFEFPGAFGCTRRDYWLMIIQEILYAHQFVRNFSLDGDGLIEAISRSIMGILRFKAVREALRANPAQPKLLLCFSMAHALPQANFLLRILGDNLTKTTHVDPKQALMIERSVGYAKPAVHTLFPTEQAPESKIGEFFLDDIPRVKKVIEQCSPLWKDANGCEIKLSREKADCLSVNIATIKAVVSSLQPVILYVNGLISWDEPYKTIFAILLGASIIMRDLLQYVACFLSMGIVCFILFFKGAGDGPLSGVVDILCPSQSTAGEVLELQQALNGLEELLKTSNITLLKTRALFFSVCPKATDQVILLMMIGAAFFTILPMKILVLLLFLEVFTRRLPLRQENSPGCIWGIEGCKWDNLWIWCSRRVCLDLNEVCPLLRY</sequence>
<dbReference type="PANTHER" id="PTHR31860">
    <property type="entry name" value="HEAT-INDUCIBLE TRANSCRIPTION REPRESSOR (DUF639)-RELATED"/>
    <property type="match status" value="1"/>
</dbReference>
<dbReference type="PANTHER" id="PTHR31860:SF5">
    <property type="entry name" value="ARGH (DUF639)"/>
    <property type="match status" value="1"/>
</dbReference>
<protein>
    <submittedName>
        <fullName evidence="2">Uncharacterized protein</fullName>
    </submittedName>
</protein>
<dbReference type="OrthoDB" id="1919468at2759"/>
<evidence type="ECO:0000313" key="3">
    <source>
        <dbReference type="Proteomes" id="UP000886520"/>
    </source>
</evidence>
<comment type="caution">
    <text evidence="2">The sequence shown here is derived from an EMBL/GenBank/DDBJ whole genome shotgun (WGS) entry which is preliminary data.</text>
</comment>
<keyword evidence="1" id="KW-1133">Transmembrane helix</keyword>